<comment type="caution">
    <text evidence="1">The sequence shown here is derived from an EMBL/GenBank/DDBJ whole genome shotgun (WGS) entry which is preliminary data.</text>
</comment>
<reference evidence="1" key="1">
    <citation type="journal article" date="2014" name="Int. J. Syst. Evol. Microbiol.">
        <title>Complete genome sequence of Corynebacterium casei LMG S-19264T (=DSM 44701T), isolated from a smear-ripened cheese.</title>
        <authorList>
            <consortium name="US DOE Joint Genome Institute (JGI-PGF)"/>
            <person name="Walter F."/>
            <person name="Albersmeier A."/>
            <person name="Kalinowski J."/>
            <person name="Ruckert C."/>
        </authorList>
    </citation>
    <scope>NUCLEOTIDE SEQUENCE</scope>
    <source>
        <strain evidence="1">JCM 5069</strain>
    </source>
</reference>
<protein>
    <submittedName>
        <fullName evidence="1">Uncharacterized protein</fullName>
    </submittedName>
</protein>
<evidence type="ECO:0000313" key="1">
    <source>
        <dbReference type="EMBL" id="GHH85200.1"/>
    </source>
</evidence>
<proteinExistence type="predicted"/>
<name>A0A919GJK9_9ACTN</name>
<accession>A0A919GJK9</accession>
<reference evidence="1" key="2">
    <citation type="submission" date="2020-09" db="EMBL/GenBank/DDBJ databases">
        <authorList>
            <person name="Sun Q."/>
            <person name="Ohkuma M."/>
        </authorList>
    </citation>
    <scope>NUCLEOTIDE SEQUENCE</scope>
    <source>
        <strain evidence="1">JCM 5069</strain>
    </source>
</reference>
<dbReference type="AlphaFoldDB" id="A0A919GJK9"/>
<organism evidence="1 2">
    <name type="scientific">Streptomyces sulfonofaciens</name>
    <dbReference type="NCBI Taxonomy" id="68272"/>
    <lineage>
        <taxon>Bacteria</taxon>
        <taxon>Bacillati</taxon>
        <taxon>Actinomycetota</taxon>
        <taxon>Actinomycetes</taxon>
        <taxon>Kitasatosporales</taxon>
        <taxon>Streptomycetaceae</taxon>
        <taxon>Streptomyces</taxon>
    </lineage>
</organism>
<dbReference type="RefSeq" id="WP_189936089.1">
    <property type="nucleotide sequence ID" value="NZ_BNCD01000017.1"/>
</dbReference>
<evidence type="ECO:0000313" key="2">
    <source>
        <dbReference type="Proteomes" id="UP000603708"/>
    </source>
</evidence>
<keyword evidence="2" id="KW-1185">Reference proteome</keyword>
<dbReference type="Proteomes" id="UP000603708">
    <property type="component" value="Unassembled WGS sequence"/>
</dbReference>
<dbReference type="EMBL" id="BNCD01000017">
    <property type="protein sequence ID" value="GHH85200.1"/>
    <property type="molecule type" value="Genomic_DNA"/>
</dbReference>
<sequence>MRFRHPRTRLAIAGAAFAVLTVAVPATYAVLDDPPPALAQRSPARAAVPFAPVQTYGGVGLLLGSGRPHGGPPGIDRRFAPFADRWAASGCARDLTVRHDHGRWRHRPGGIDRRHYELILLHPVPSARSRAALVEDIRRVWERRYGQDAEAGRDRPTPADLR</sequence>
<gene>
    <name evidence="1" type="ORF">GCM10018793_52270</name>
</gene>